<evidence type="ECO:0000256" key="5">
    <source>
        <dbReference type="PROSITE-ProRule" id="PRU00035"/>
    </source>
</evidence>
<evidence type="ECO:0000313" key="8">
    <source>
        <dbReference type="EMBL" id="ELA47963.1"/>
    </source>
</evidence>
<gene>
    <name evidence="8" type="ORF">VCUG_00546</name>
</gene>
<evidence type="ECO:0000259" key="7">
    <source>
        <dbReference type="PROSITE" id="PS50014"/>
    </source>
</evidence>
<evidence type="ECO:0000256" key="3">
    <source>
        <dbReference type="ARBA" id="ARBA00023117"/>
    </source>
</evidence>
<dbReference type="OrthoDB" id="5752at2759"/>
<dbReference type="GO" id="GO:0017025">
    <property type="term" value="F:TBP-class protein binding"/>
    <property type="evidence" value="ECO:0007669"/>
    <property type="project" value="InterPro"/>
</dbReference>
<dbReference type="GO" id="GO:0005669">
    <property type="term" value="C:transcription factor TFIID complex"/>
    <property type="evidence" value="ECO:0007669"/>
    <property type="project" value="InterPro"/>
</dbReference>
<feature type="domain" description="Bromo" evidence="7">
    <location>
        <begin position="799"/>
        <end position="869"/>
    </location>
</feature>
<dbReference type="EMBL" id="GL877409">
    <property type="protein sequence ID" value="ELA47963.1"/>
    <property type="molecule type" value="Genomic_DNA"/>
</dbReference>
<protein>
    <recommendedName>
        <fullName evidence="7">Bromo domain-containing protein</fullName>
    </recommendedName>
</protein>
<dbReference type="HOGENOM" id="CLU_327073_0_0_1"/>
<dbReference type="SUPFAM" id="SSF47370">
    <property type="entry name" value="Bromodomain"/>
    <property type="match status" value="1"/>
</dbReference>
<dbReference type="STRING" id="948595.L2GXG2"/>
<accession>L2GXG2</accession>
<dbReference type="PANTHER" id="PTHR13900:SF0">
    <property type="entry name" value="TRANSCRIPTION INITIATION FACTOR TFIID SUBUNIT 1"/>
    <property type="match status" value="1"/>
</dbReference>
<comment type="similarity">
    <text evidence="2">Belongs to the TAF1 family.</text>
</comment>
<dbReference type="VEuPathDB" id="MicrosporidiaDB:VCUG_00546"/>
<keyword evidence="9" id="KW-1185">Reference proteome</keyword>
<dbReference type="InterPro" id="IPR040240">
    <property type="entry name" value="TAF1"/>
</dbReference>
<name>L2GXG2_VAVCU</name>
<dbReference type="InterPro" id="IPR001487">
    <property type="entry name" value="Bromodomain"/>
</dbReference>
<evidence type="ECO:0000313" key="9">
    <source>
        <dbReference type="Proteomes" id="UP000011081"/>
    </source>
</evidence>
<evidence type="ECO:0000256" key="6">
    <source>
        <dbReference type="SAM" id="MobiDB-lite"/>
    </source>
</evidence>
<dbReference type="GO" id="GO:0051123">
    <property type="term" value="P:RNA polymerase II preinitiation complex assembly"/>
    <property type="evidence" value="ECO:0007669"/>
    <property type="project" value="TreeGrafter"/>
</dbReference>
<proteinExistence type="inferred from homology"/>
<dbReference type="InterPro" id="IPR022591">
    <property type="entry name" value="TAF1_HAT_dom"/>
</dbReference>
<dbReference type="Pfam" id="PF12157">
    <property type="entry name" value="DUF3591"/>
    <property type="match status" value="2"/>
</dbReference>
<dbReference type="PROSITE" id="PS50014">
    <property type="entry name" value="BROMODOMAIN_2"/>
    <property type="match status" value="1"/>
</dbReference>
<dbReference type="InterPro" id="IPR036427">
    <property type="entry name" value="Bromodomain-like_sf"/>
</dbReference>
<comment type="subcellular location">
    <subcellularLocation>
        <location evidence="1">Nucleus</location>
    </subcellularLocation>
</comment>
<evidence type="ECO:0000256" key="2">
    <source>
        <dbReference type="ARBA" id="ARBA00009064"/>
    </source>
</evidence>
<dbReference type="Pfam" id="PF00439">
    <property type="entry name" value="Bromodomain"/>
    <property type="match status" value="1"/>
</dbReference>
<dbReference type="AlphaFoldDB" id="L2GXG2"/>
<organism evidence="8 9">
    <name type="scientific">Vavraia culicis (isolate floridensis)</name>
    <name type="common">Microsporidian parasite</name>
    <dbReference type="NCBI Taxonomy" id="948595"/>
    <lineage>
        <taxon>Eukaryota</taxon>
        <taxon>Fungi</taxon>
        <taxon>Fungi incertae sedis</taxon>
        <taxon>Microsporidia</taxon>
        <taxon>Pleistophoridae</taxon>
        <taxon>Vavraia</taxon>
    </lineage>
</organism>
<dbReference type="RefSeq" id="XP_008073566.1">
    <property type="nucleotide sequence ID" value="XM_008075375.1"/>
</dbReference>
<dbReference type="Gene3D" id="1.20.920.10">
    <property type="entry name" value="Bromodomain-like"/>
    <property type="match status" value="1"/>
</dbReference>
<dbReference type="PROSITE" id="PS00633">
    <property type="entry name" value="BROMODOMAIN_1"/>
    <property type="match status" value="1"/>
</dbReference>
<dbReference type="PRINTS" id="PR00503">
    <property type="entry name" value="BROMODOMAIN"/>
</dbReference>
<dbReference type="GO" id="GO:0004402">
    <property type="term" value="F:histone acetyltransferase activity"/>
    <property type="evidence" value="ECO:0007669"/>
    <property type="project" value="InterPro"/>
</dbReference>
<reference evidence="9" key="1">
    <citation type="submission" date="2011-03" db="EMBL/GenBank/DDBJ databases">
        <title>The genome sequence of Vavraia culicis strain floridensis.</title>
        <authorList>
            <consortium name="The Broad Institute Genome Sequencing Platform"/>
            <person name="Cuomo C."/>
            <person name="Becnel J."/>
            <person name="Sanscrainte N."/>
            <person name="Young S.K."/>
            <person name="Zeng Q."/>
            <person name="Gargeya S."/>
            <person name="Fitzgerald M."/>
            <person name="Haas B."/>
            <person name="Abouelleil A."/>
            <person name="Alvarado L."/>
            <person name="Arachchi H.M."/>
            <person name="Berlin A."/>
            <person name="Chapman S.B."/>
            <person name="Gearin G."/>
            <person name="Goldberg J."/>
            <person name="Griggs A."/>
            <person name="Gujja S."/>
            <person name="Hansen M."/>
            <person name="Heiman D."/>
            <person name="Howarth C."/>
            <person name="Larimer J."/>
            <person name="Lui A."/>
            <person name="MacDonald P.J.P."/>
            <person name="McCowen C."/>
            <person name="Montmayeur A."/>
            <person name="Murphy C."/>
            <person name="Neiman D."/>
            <person name="Pearson M."/>
            <person name="Priest M."/>
            <person name="Roberts A."/>
            <person name="Saif S."/>
            <person name="Shea T."/>
            <person name="Sisk P."/>
            <person name="Stolte C."/>
            <person name="Sykes S."/>
            <person name="Wortman J."/>
            <person name="Nusbaum C."/>
            <person name="Birren B."/>
        </authorList>
    </citation>
    <scope>NUCLEOTIDE SEQUENCE [LARGE SCALE GENOMIC DNA]</scope>
    <source>
        <strain evidence="9">floridensis</strain>
    </source>
</reference>
<dbReference type="Proteomes" id="UP000011081">
    <property type="component" value="Unassembled WGS sequence"/>
</dbReference>
<dbReference type="OMA" id="FCKNRLK"/>
<feature type="region of interest" description="Disordered" evidence="6">
    <location>
        <begin position="396"/>
        <end position="422"/>
    </location>
</feature>
<keyword evidence="4" id="KW-0539">Nucleus</keyword>
<dbReference type="SMART" id="SM00297">
    <property type="entry name" value="BROMO"/>
    <property type="match status" value="1"/>
</dbReference>
<evidence type="ECO:0000256" key="1">
    <source>
        <dbReference type="ARBA" id="ARBA00004123"/>
    </source>
</evidence>
<dbReference type="GeneID" id="19878433"/>
<dbReference type="GO" id="GO:0016251">
    <property type="term" value="F:RNA polymerase II general transcription initiation factor activity"/>
    <property type="evidence" value="ECO:0007669"/>
    <property type="project" value="InterPro"/>
</dbReference>
<keyword evidence="3 5" id="KW-0103">Bromodomain</keyword>
<evidence type="ECO:0000256" key="4">
    <source>
        <dbReference type="ARBA" id="ARBA00023242"/>
    </source>
</evidence>
<dbReference type="PANTHER" id="PTHR13900">
    <property type="entry name" value="TRANSCRIPTION INITIATION FACTOR TFIID"/>
    <property type="match status" value="1"/>
</dbReference>
<dbReference type="FunCoup" id="L2GXG2">
    <property type="interactions" value="25"/>
</dbReference>
<dbReference type="InterPro" id="IPR018359">
    <property type="entry name" value="Bromodomain_CS"/>
</dbReference>
<dbReference type="InParanoid" id="L2GXG2"/>
<feature type="compositionally biased region" description="Acidic residues" evidence="6">
    <location>
        <begin position="396"/>
        <end position="407"/>
    </location>
</feature>
<sequence>MQDDNYRPLDILTTPRPLTYRLHKYKVRRSAQQKLQYESDYTKKPTDTPSVNSANNRVHNLLVRRHLRKKKFDRDILNRWKAEKADGNHIIDDDYDQPVNFVDWENQIIYDDGNVPDSGLDGESDTESNRIFDEDESVLLPRRRPDIKTTELIRSIFNNEYWESQIVYDESNLNNFKTYVTINVNDPNLILEKIDKKKIKKVKTETKRSNYNISNDRYYETLCVKSNLGNLGMQHSLPALRLDMGLFRTYLTKEELRNFHRPGLNLLKRAEKARFGRLGQKSSQQSIKSLGQLTLTDNVSFALFEYSEEIPLLVQNRGMVSLLTTYYKNNGNAPKKYLGKLTVIENEEPSPFIVDIKPGASLTALTNNLFKACVFKHTITDYLMIITDSPVGEDLDEWEEESEDDAEEVSRKTTLGSSGKTRHVNDEILGRDHVRKNANTKNFGRDKMALNRDNIKQSNSNKINRTLRYFLRKISHVFTVGQTFPIEEVYSPHSRKLNIFCKNRLKVAAFREYQSNGLLGASYIEDLFPQFSEGSKRKWLKEYSDSFKRGKETFYQLKKSASILNEEDLRILVTPENVCQYEAMLCAEQRLRDCGLEYKENVMEEGELLLMPWNLSRNYINYVGGRGVLEMKGSGDPTGIGEGFSFVKGNVKAVDPEVIWEREQRSLSSTRDISYDEVKSLIEEKEHRKSVEPAKPVVVPSSSYILITRVIDDEEHIEKVTDPLVIKAYLKQRKKVRTEERKGTPKNVLRCGACGLVGHMKTNKSCPNFCARTLKGTSTPKKAKNLLTDLINKTIQRCAAMNYASAFLRPVSTKKFPDYLKVISDPMDLGTMKSRAKNHKYANFGEFVADLRKMWQNCVTYNGTDHGLSKLARNMLDLGEETMMSKKDEILEIQNVITKGENEAT</sequence>